<reference evidence="1 2" key="1">
    <citation type="submission" date="2016-03" db="EMBL/GenBank/DDBJ databases">
        <title>Trachymyrmex septentrionalis WGS genome.</title>
        <authorList>
            <person name="Nygaard S."/>
            <person name="Hu H."/>
            <person name="Boomsma J."/>
            <person name="Zhang G."/>
        </authorList>
    </citation>
    <scope>NUCLEOTIDE SEQUENCE [LARGE SCALE GENOMIC DNA]</scope>
    <source>
        <strain evidence="1">Tsep2-gDNA-1</strain>
        <tissue evidence="1">Whole body</tissue>
    </source>
</reference>
<evidence type="ECO:0000313" key="1">
    <source>
        <dbReference type="EMBL" id="KYN45242.1"/>
    </source>
</evidence>
<gene>
    <name evidence="1" type="ORF">ALC56_00321</name>
</gene>
<accession>A0A151K1C3</accession>
<name>A0A151K1C3_9HYME</name>
<dbReference type="Pfam" id="PF24664">
    <property type="entry name" value="Monjiviricetes_fusion"/>
    <property type="match status" value="2"/>
</dbReference>
<keyword evidence="2" id="KW-1185">Reference proteome</keyword>
<evidence type="ECO:0000313" key="2">
    <source>
        <dbReference type="Proteomes" id="UP000078541"/>
    </source>
</evidence>
<organism evidence="1 2">
    <name type="scientific">Trachymyrmex septentrionalis</name>
    <dbReference type="NCBI Taxonomy" id="34720"/>
    <lineage>
        <taxon>Eukaryota</taxon>
        <taxon>Metazoa</taxon>
        <taxon>Ecdysozoa</taxon>
        <taxon>Arthropoda</taxon>
        <taxon>Hexapoda</taxon>
        <taxon>Insecta</taxon>
        <taxon>Pterygota</taxon>
        <taxon>Neoptera</taxon>
        <taxon>Endopterygota</taxon>
        <taxon>Hymenoptera</taxon>
        <taxon>Apocrita</taxon>
        <taxon>Aculeata</taxon>
        <taxon>Formicoidea</taxon>
        <taxon>Formicidae</taxon>
        <taxon>Myrmicinae</taxon>
        <taxon>Trachymyrmex</taxon>
    </lineage>
</organism>
<dbReference type="STRING" id="34720.A0A151K1C3"/>
<sequence>MDRRIKGIAALFILVIWIRETYGIIGYDCSFASANLTTLSLINVEECDIPQQTVNSTKVYIQLLQLNNFKAVRVIQCKFEIDRTVRRCGMFSHALDIHNGQFSYIAMCLEKHVHALSNSLVGNHAEYDLFLDLFLKLYERTWIYGIFGEIIHIVKCVPIEVALDWTFECYEQLPVLRGNKTYFLTPQTHILIRHGTQITCNLFAPTKYLLGDAWYKMMPKPVKTVPPTVMKPSTKPSWKYVNPGALVTSSIYSQSDLEELKDHIMFPAERPAILNIIARGILGQSTVLNGGSFSNLIDEASIERIAISADILIIFEKRPEYGKRQHKVILLHDNLHRGINYVLKRLAPPLPNTQKRSGTIWYTLIAVPQNSSDNIELDLVEQATLLSTIDEYSAWEQQCDEFIESLEEQSRIKYPRLSIGNRKSLITCIARV</sequence>
<dbReference type="EMBL" id="KQ981189">
    <property type="protein sequence ID" value="KYN45242.1"/>
    <property type="molecule type" value="Genomic_DNA"/>
</dbReference>
<protein>
    <submittedName>
        <fullName evidence="1">Uncharacterized protein</fullName>
    </submittedName>
</protein>
<dbReference type="AlphaFoldDB" id="A0A151K1C3"/>
<dbReference type="Proteomes" id="UP000078541">
    <property type="component" value="Unassembled WGS sequence"/>
</dbReference>
<proteinExistence type="predicted"/>